<dbReference type="EMBL" id="MFRA01000008">
    <property type="protein sequence ID" value="OGH92119.1"/>
    <property type="molecule type" value="Genomic_DNA"/>
</dbReference>
<dbReference type="AlphaFoldDB" id="A0A1F6P7G8"/>
<accession>A0A1F6P7G8</accession>
<dbReference type="InterPro" id="IPR000905">
    <property type="entry name" value="Gcp-like_dom"/>
</dbReference>
<dbReference type="InterPro" id="IPR043129">
    <property type="entry name" value="ATPase_NBD"/>
</dbReference>
<proteinExistence type="predicted"/>
<sequence>MLLIIDNTEDDKTVLSFWLNKKFVQQTFKKIPSSRNNDSLLICLDKFLSKLKISLKDIKCLGVVVGSGRFTSTRLAVTMANTLAYGLHIPVIKLLKNFDQNLALEAARESVAGKYIMPEYSAEAHIQNKN</sequence>
<feature type="domain" description="Gcp-like" evidence="1">
    <location>
        <begin position="38"/>
        <end position="93"/>
    </location>
</feature>
<dbReference type="Proteomes" id="UP000176634">
    <property type="component" value="Unassembled WGS sequence"/>
</dbReference>
<evidence type="ECO:0000313" key="3">
    <source>
        <dbReference type="Proteomes" id="UP000176634"/>
    </source>
</evidence>
<dbReference type="Gene3D" id="3.30.420.40">
    <property type="match status" value="1"/>
</dbReference>
<name>A0A1F6P7G8_9BACT</name>
<dbReference type="SUPFAM" id="SSF53067">
    <property type="entry name" value="Actin-like ATPase domain"/>
    <property type="match status" value="1"/>
</dbReference>
<comment type="caution">
    <text evidence="2">The sequence shown here is derived from an EMBL/GenBank/DDBJ whole genome shotgun (WGS) entry which is preliminary data.</text>
</comment>
<evidence type="ECO:0000259" key="1">
    <source>
        <dbReference type="Pfam" id="PF00814"/>
    </source>
</evidence>
<organism evidence="2 3">
    <name type="scientific">Candidatus Magasanikbacteria bacterium RIFOXYD1_FULL_40_23</name>
    <dbReference type="NCBI Taxonomy" id="1798705"/>
    <lineage>
        <taxon>Bacteria</taxon>
        <taxon>Candidatus Magasanikiibacteriota</taxon>
    </lineage>
</organism>
<evidence type="ECO:0000313" key="2">
    <source>
        <dbReference type="EMBL" id="OGH92119.1"/>
    </source>
</evidence>
<gene>
    <name evidence="2" type="ORF">A2563_00845</name>
</gene>
<dbReference type="STRING" id="1798705.A2563_00845"/>
<reference evidence="2 3" key="1">
    <citation type="journal article" date="2016" name="Nat. Commun.">
        <title>Thousands of microbial genomes shed light on interconnected biogeochemical processes in an aquifer system.</title>
        <authorList>
            <person name="Anantharaman K."/>
            <person name="Brown C.T."/>
            <person name="Hug L.A."/>
            <person name="Sharon I."/>
            <person name="Castelle C.J."/>
            <person name="Probst A.J."/>
            <person name="Thomas B.C."/>
            <person name="Singh A."/>
            <person name="Wilkins M.J."/>
            <person name="Karaoz U."/>
            <person name="Brodie E.L."/>
            <person name="Williams K.H."/>
            <person name="Hubbard S.S."/>
            <person name="Banfield J.F."/>
        </authorList>
    </citation>
    <scope>NUCLEOTIDE SEQUENCE [LARGE SCALE GENOMIC DNA]</scope>
</reference>
<protein>
    <recommendedName>
        <fullName evidence="1">Gcp-like domain-containing protein</fullName>
    </recommendedName>
</protein>
<dbReference type="Pfam" id="PF00814">
    <property type="entry name" value="TsaD"/>
    <property type="match status" value="1"/>
</dbReference>